<feature type="transmembrane region" description="Helical" evidence="13">
    <location>
        <begin position="477"/>
        <end position="497"/>
    </location>
</feature>
<evidence type="ECO:0000256" key="6">
    <source>
        <dbReference type="ARBA" id="ARBA00023136"/>
    </source>
</evidence>
<feature type="transmembrane region" description="Helical" evidence="13">
    <location>
        <begin position="272"/>
        <end position="290"/>
    </location>
</feature>
<dbReference type="Pfam" id="PF02535">
    <property type="entry name" value="Zip"/>
    <property type="match status" value="1"/>
</dbReference>
<evidence type="ECO:0000256" key="3">
    <source>
        <dbReference type="ARBA" id="ARBA00022692"/>
    </source>
</evidence>
<dbReference type="GO" id="GO:0006829">
    <property type="term" value="P:zinc ion transport"/>
    <property type="evidence" value="ECO:0007669"/>
    <property type="project" value="UniProtKB-KW"/>
</dbReference>
<evidence type="ECO:0000256" key="7">
    <source>
        <dbReference type="ARBA" id="ARBA00034634"/>
    </source>
</evidence>
<evidence type="ECO:0000313" key="15">
    <source>
        <dbReference type="EMBL" id="GAB0201626.1"/>
    </source>
</evidence>
<feature type="compositionally biased region" description="Basic and acidic residues" evidence="12">
    <location>
        <begin position="124"/>
        <end position="163"/>
    </location>
</feature>
<reference evidence="15 16" key="1">
    <citation type="submission" date="2024-06" db="EMBL/GenBank/DDBJ databases">
        <title>The draft genome of Grus japonensis, version 3.</title>
        <authorList>
            <person name="Nabeshima K."/>
            <person name="Suzuki S."/>
            <person name="Onuma M."/>
        </authorList>
    </citation>
    <scope>NUCLEOTIDE SEQUENCE [LARGE SCALE GENOMIC DNA]</scope>
    <source>
        <strain evidence="15 16">451A</strain>
    </source>
</reference>
<comment type="catalytic activity">
    <reaction evidence="7">
        <text>Zn(2+)(in) = Zn(2+)(out)</text>
        <dbReference type="Rhea" id="RHEA:29351"/>
        <dbReference type="ChEBI" id="CHEBI:29105"/>
    </reaction>
</comment>
<evidence type="ECO:0000256" key="11">
    <source>
        <dbReference type="ARBA" id="ARBA00043053"/>
    </source>
</evidence>
<evidence type="ECO:0000256" key="14">
    <source>
        <dbReference type="SAM" id="SignalP"/>
    </source>
</evidence>
<name>A0ABC9XVE1_GRUJA</name>
<keyword evidence="14" id="KW-0732">Signal</keyword>
<feature type="signal peptide" evidence="14">
    <location>
        <begin position="1"/>
        <end position="29"/>
    </location>
</feature>
<evidence type="ECO:0000256" key="4">
    <source>
        <dbReference type="ARBA" id="ARBA00022906"/>
    </source>
</evidence>
<organism evidence="15 16">
    <name type="scientific">Grus japonensis</name>
    <name type="common">Japanese crane</name>
    <name type="synonym">Red-crowned crane</name>
    <dbReference type="NCBI Taxonomy" id="30415"/>
    <lineage>
        <taxon>Eukaryota</taxon>
        <taxon>Metazoa</taxon>
        <taxon>Chordata</taxon>
        <taxon>Craniata</taxon>
        <taxon>Vertebrata</taxon>
        <taxon>Euteleostomi</taxon>
        <taxon>Archelosauria</taxon>
        <taxon>Archosauria</taxon>
        <taxon>Dinosauria</taxon>
        <taxon>Saurischia</taxon>
        <taxon>Theropoda</taxon>
        <taxon>Coelurosauria</taxon>
        <taxon>Aves</taxon>
        <taxon>Neognathae</taxon>
        <taxon>Neoaves</taxon>
        <taxon>Gruiformes</taxon>
        <taxon>Gruidae</taxon>
        <taxon>Grus</taxon>
    </lineage>
</organism>
<feature type="region of interest" description="Disordered" evidence="12">
    <location>
        <begin position="30"/>
        <end position="176"/>
    </location>
</feature>
<feature type="transmembrane region" description="Helical" evidence="13">
    <location>
        <begin position="419"/>
        <end position="437"/>
    </location>
</feature>
<evidence type="ECO:0000256" key="10">
    <source>
        <dbReference type="ARBA" id="ARBA00042780"/>
    </source>
</evidence>
<accession>A0ABC9XVE1</accession>
<evidence type="ECO:0000256" key="8">
    <source>
        <dbReference type="ARBA" id="ARBA00038485"/>
    </source>
</evidence>
<proteinExistence type="inferred from homology"/>
<dbReference type="AlphaFoldDB" id="A0ABC9XVE1"/>
<feature type="compositionally biased region" description="Basic and acidic residues" evidence="12">
    <location>
        <begin position="31"/>
        <end position="116"/>
    </location>
</feature>
<evidence type="ECO:0000256" key="12">
    <source>
        <dbReference type="SAM" id="MobiDB-lite"/>
    </source>
</evidence>
<evidence type="ECO:0000256" key="13">
    <source>
        <dbReference type="SAM" id="Phobius"/>
    </source>
</evidence>
<keyword evidence="4" id="KW-0406">Ion transport</keyword>
<dbReference type="PANTHER" id="PTHR16950:SF25">
    <property type="entry name" value="ZINC TRANSPORTER SLC39A7"/>
    <property type="match status" value="1"/>
</dbReference>
<comment type="similarity">
    <text evidence="8">Belongs to the ZIP transporter (TC 2.A.5) family. KE4/Catsup subfamily.</text>
</comment>
<evidence type="ECO:0000256" key="1">
    <source>
        <dbReference type="ARBA" id="ARBA00004257"/>
    </source>
</evidence>
<feature type="transmembrane region" description="Helical" evidence="13">
    <location>
        <begin position="443"/>
        <end position="465"/>
    </location>
</feature>
<protein>
    <recommendedName>
        <fullName evidence="9">Zinc transporter SLC39A7</fullName>
    </recommendedName>
    <alternativeName>
        <fullName evidence="10">Solute carrier family 39 member 7</fullName>
    </alternativeName>
    <alternativeName>
        <fullName evidence="11">Zrt-, Irt-like protein 7</fullName>
    </alternativeName>
</protein>
<keyword evidence="2" id="KW-0813">Transport</keyword>
<feature type="chain" id="PRO_5044822878" description="Zinc transporter SLC39A7" evidence="14">
    <location>
        <begin position="30"/>
        <end position="498"/>
    </location>
</feature>
<keyword evidence="4" id="KW-0862">Zinc</keyword>
<keyword evidence="3 13" id="KW-0812">Transmembrane</keyword>
<evidence type="ECO:0000256" key="9">
    <source>
        <dbReference type="ARBA" id="ARBA00039859"/>
    </source>
</evidence>
<comment type="subcellular location">
    <subcellularLocation>
        <location evidence="1">Golgi apparatus</location>
        <location evidence="1">cis-Golgi network membrane</location>
        <topology evidence="1">Multi-pass membrane protein</topology>
    </subcellularLocation>
</comment>
<feature type="transmembrane region" description="Helical" evidence="13">
    <location>
        <begin position="179"/>
        <end position="201"/>
    </location>
</feature>
<feature type="compositionally biased region" description="Basic and acidic residues" evidence="12">
    <location>
        <begin position="243"/>
        <end position="266"/>
    </location>
</feature>
<dbReference type="EMBL" id="BAAFJT010000032">
    <property type="protein sequence ID" value="GAB0201626.1"/>
    <property type="molecule type" value="Genomic_DNA"/>
</dbReference>
<gene>
    <name evidence="15" type="ORF">GRJ2_002628200</name>
</gene>
<comment type="caution">
    <text evidence="15">The sequence shown here is derived from an EMBL/GenBank/DDBJ whole genome shotgun (WGS) entry which is preliminary data.</text>
</comment>
<feature type="compositionally biased region" description="Basic residues" evidence="12">
    <location>
        <begin position="295"/>
        <end position="312"/>
    </location>
</feature>
<evidence type="ECO:0000256" key="5">
    <source>
        <dbReference type="ARBA" id="ARBA00022989"/>
    </source>
</evidence>
<evidence type="ECO:0000256" key="2">
    <source>
        <dbReference type="ARBA" id="ARBA00022448"/>
    </source>
</evidence>
<keyword evidence="6 13" id="KW-0472">Membrane</keyword>
<keyword evidence="16" id="KW-1185">Reference proteome</keyword>
<dbReference type="GO" id="GO:0005794">
    <property type="term" value="C:Golgi apparatus"/>
    <property type="evidence" value="ECO:0007669"/>
    <property type="project" value="UniProtKB-SubCell"/>
</dbReference>
<feature type="region of interest" description="Disordered" evidence="12">
    <location>
        <begin position="295"/>
        <end position="349"/>
    </location>
</feature>
<dbReference type="PANTHER" id="PTHR16950">
    <property type="entry name" value="ZINC TRANSPORTER SLC39A7 HISTIDINE-RICH MEMBRANE PROTEIN KE4"/>
    <property type="match status" value="1"/>
</dbReference>
<sequence length="498" mass="52604">MAAAARTRGLGAAVAAVLVLCLLLAPTASHEGGHSHEGMYHGHGHSHEDLHHSHSHEGMYHGHGHSHEDLHHGHGHSHEGMYHGHSHSHEDPHHGHGHSHEGMYHGHGHSHEDLYHGHGHHGHSHDDLHHSHGHSHEDAYHGHHGHLHEDPRPAPRSPSHERFPPNPSKPSPRTDTTTLWMHTMAATLVISAAPYLVLFLIPVESNAPRHQVLLKLLLSFAAGGLLGDAFLHLIPHALAPHAHHGDGGHAHVEPDGHGHSHHGQEHARMLTVGTWVLAGIVAFLAVETFVRHAKGGHGHGHGHGHSHGHGVKAKSSSSEGEEEPGRRERTATKGHRGKGRPAGGTEESATMEVSGYLNLAADVAHNFTDGLAIGASFLAGPGLGAVTAVTVLLHELPHEVGDFAILVQSGCSKRKAMRLQLLTALGAVAGAACSLLAEGAGAAAMTGILPFTAGGFIYVGTVSVIPELLRDAGPFQSLFQLLGLLAGVAMMAAIARYE</sequence>
<evidence type="ECO:0000313" key="16">
    <source>
        <dbReference type="Proteomes" id="UP001623348"/>
    </source>
</evidence>
<dbReference type="Proteomes" id="UP001623348">
    <property type="component" value="Unassembled WGS sequence"/>
</dbReference>
<dbReference type="InterPro" id="IPR003689">
    <property type="entry name" value="ZIP"/>
</dbReference>
<feature type="transmembrane region" description="Helical" evidence="13">
    <location>
        <begin position="213"/>
        <end position="234"/>
    </location>
</feature>
<keyword evidence="5 13" id="KW-1133">Transmembrane helix</keyword>
<keyword evidence="4" id="KW-0864">Zinc transport</keyword>
<feature type="region of interest" description="Disordered" evidence="12">
    <location>
        <begin position="242"/>
        <end position="266"/>
    </location>
</feature>